<evidence type="ECO:0000313" key="3">
    <source>
        <dbReference type="EMBL" id="KAJ7223505.1"/>
    </source>
</evidence>
<reference evidence="3" key="1">
    <citation type="submission" date="2023-03" db="EMBL/GenBank/DDBJ databases">
        <title>Massive genome expansion in bonnet fungi (Mycena s.s.) driven by repeated elements and novel gene families across ecological guilds.</title>
        <authorList>
            <consortium name="Lawrence Berkeley National Laboratory"/>
            <person name="Harder C.B."/>
            <person name="Miyauchi S."/>
            <person name="Viragh M."/>
            <person name="Kuo A."/>
            <person name="Thoen E."/>
            <person name="Andreopoulos B."/>
            <person name="Lu D."/>
            <person name="Skrede I."/>
            <person name="Drula E."/>
            <person name="Henrissat B."/>
            <person name="Morin E."/>
            <person name="Kohler A."/>
            <person name="Barry K."/>
            <person name="LaButti K."/>
            <person name="Morin E."/>
            <person name="Salamov A."/>
            <person name="Lipzen A."/>
            <person name="Mereny Z."/>
            <person name="Hegedus B."/>
            <person name="Baldrian P."/>
            <person name="Stursova M."/>
            <person name="Weitz H."/>
            <person name="Taylor A."/>
            <person name="Grigoriev I.V."/>
            <person name="Nagy L.G."/>
            <person name="Martin F."/>
            <person name="Kauserud H."/>
        </authorList>
    </citation>
    <scope>NUCLEOTIDE SEQUENCE</scope>
    <source>
        <strain evidence="3">9144</strain>
    </source>
</reference>
<feature type="transmembrane region" description="Helical" evidence="1">
    <location>
        <begin position="212"/>
        <end position="233"/>
    </location>
</feature>
<dbReference type="PANTHER" id="PTHR40465">
    <property type="entry name" value="CHROMOSOME 1, WHOLE GENOME SHOTGUN SEQUENCE"/>
    <property type="match status" value="1"/>
</dbReference>
<sequence length="316" mass="34294">MTTAAPGPAAHGPTVDVRLSYGPLLIGVFFNMILYGKTQVLIAQQLSFFKTTRRNPLWVTALVWGVFFVETANTAFDMAFVYQPLILEYGAVPDLFPTLFLTQPLCVIAIVFPIQLFFLWRVRTLTRLTFLPGLVLLVACTAFGGGVWTTVLVPVVAHFTGFPRLYRSAGVWLIASAAADLSIAALLAAALRSKKTGSPVTDSVLDRIIRMTVQTGLITAVFSILDVVCFLALRGDTVNFIWNIPLSKLYSNCLLSTLNAREGLMADFVAAHADLLVSESGPTFASAVSFESADDKLERGPEEYGETPTTTVAECV</sequence>
<organism evidence="3 4">
    <name type="scientific">Mycena pura</name>
    <dbReference type="NCBI Taxonomy" id="153505"/>
    <lineage>
        <taxon>Eukaryota</taxon>
        <taxon>Fungi</taxon>
        <taxon>Dikarya</taxon>
        <taxon>Basidiomycota</taxon>
        <taxon>Agaricomycotina</taxon>
        <taxon>Agaricomycetes</taxon>
        <taxon>Agaricomycetidae</taxon>
        <taxon>Agaricales</taxon>
        <taxon>Marasmiineae</taxon>
        <taxon>Mycenaceae</taxon>
        <taxon>Mycena</taxon>
    </lineage>
</organism>
<feature type="domain" description="DUF6534" evidence="2">
    <location>
        <begin position="176"/>
        <end position="262"/>
    </location>
</feature>
<accession>A0AAD7E1H5</accession>
<feature type="transmembrane region" description="Helical" evidence="1">
    <location>
        <begin position="101"/>
        <end position="122"/>
    </location>
</feature>
<comment type="caution">
    <text evidence="3">The sequence shown here is derived from an EMBL/GenBank/DDBJ whole genome shotgun (WGS) entry which is preliminary data.</text>
</comment>
<evidence type="ECO:0000256" key="1">
    <source>
        <dbReference type="SAM" id="Phobius"/>
    </source>
</evidence>
<protein>
    <recommendedName>
        <fullName evidence="2">DUF6534 domain-containing protein</fullName>
    </recommendedName>
</protein>
<feature type="transmembrane region" description="Helical" evidence="1">
    <location>
        <begin position="57"/>
        <end position="81"/>
    </location>
</feature>
<keyword evidence="1" id="KW-0812">Transmembrane</keyword>
<dbReference type="Pfam" id="PF20152">
    <property type="entry name" value="DUF6534"/>
    <property type="match status" value="1"/>
</dbReference>
<keyword evidence="4" id="KW-1185">Reference proteome</keyword>
<dbReference type="EMBL" id="JARJCW010000006">
    <property type="protein sequence ID" value="KAJ7223505.1"/>
    <property type="molecule type" value="Genomic_DNA"/>
</dbReference>
<dbReference type="AlphaFoldDB" id="A0AAD7E1H5"/>
<feature type="transmembrane region" description="Helical" evidence="1">
    <location>
        <begin position="134"/>
        <end position="157"/>
    </location>
</feature>
<gene>
    <name evidence="3" type="ORF">GGX14DRAFT_658355</name>
</gene>
<keyword evidence="1" id="KW-1133">Transmembrane helix</keyword>
<keyword evidence="1" id="KW-0472">Membrane</keyword>
<evidence type="ECO:0000313" key="4">
    <source>
        <dbReference type="Proteomes" id="UP001219525"/>
    </source>
</evidence>
<dbReference type="InterPro" id="IPR045339">
    <property type="entry name" value="DUF6534"/>
</dbReference>
<feature type="transmembrane region" description="Helical" evidence="1">
    <location>
        <begin position="169"/>
        <end position="191"/>
    </location>
</feature>
<name>A0AAD7E1H5_9AGAR</name>
<dbReference type="PANTHER" id="PTHR40465:SF1">
    <property type="entry name" value="DUF6534 DOMAIN-CONTAINING PROTEIN"/>
    <property type="match status" value="1"/>
</dbReference>
<evidence type="ECO:0000259" key="2">
    <source>
        <dbReference type="Pfam" id="PF20152"/>
    </source>
</evidence>
<dbReference type="Proteomes" id="UP001219525">
    <property type="component" value="Unassembled WGS sequence"/>
</dbReference>
<proteinExistence type="predicted"/>
<feature type="transmembrane region" description="Helical" evidence="1">
    <location>
        <begin position="20"/>
        <end position="36"/>
    </location>
</feature>